<evidence type="ECO:0000256" key="2">
    <source>
        <dbReference type="SAM" id="SignalP"/>
    </source>
</evidence>
<keyword evidence="4" id="KW-1185">Reference proteome</keyword>
<feature type="chain" id="PRO_5045760821" description="Peptidase inhibitor I78 family protein" evidence="2">
    <location>
        <begin position="28"/>
        <end position="115"/>
    </location>
</feature>
<name>A0ABS0HDZ6_9SPHN</name>
<comment type="caution">
    <text evidence="3">The sequence shown here is derived from an EMBL/GenBank/DDBJ whole genome shotgun (WGS) entry which is preliminary data.</text>
</comment>
<dbReference type="Pfam" id="PF11720">
    <property type="entry name" value="Inhibitor_I78"/>
    <property type="match status" value="1"/>
</dbReference>
<sequence>MITRFYPFALAAISLTAVFTLPAQALAAGRDMASRPAAPPARAEPPSQDTCGQGPAKRLLGTVVTPQARTTLVRAVGHDRIRVIRPGSIITQDLRSDRLNLIVDDSGRLLTARCG</sequence>
<dbReference type="Gene3D" id="3.30.10.10">
    <property type="entry name" value="Trypsin Inhibitor V, subunit A"/>
    <property type="match status" value="1"/>
</dbReference>
<dbReference type="Proteomes" id="UP000600799">
    <property type="component" value="Unassembled WGS sequence"/>
</dbReference>
<organism evidence="3 4">
    <name type="scientific">Novosphingobium jiangmenense</name>
    <dbReference type="NCBI Taxonomy" id="2791981"/>
    <lineage>
        <taxon>Bacteria</taxon>
        <taxon>Pseudomonadati</taxon>
        <taxon>Pseudomonadota</taxon>
        <taxon>Alphaproteobacteria</taxon>
        <taxon>Sphingomonadales</taxon>
        <taxon>Sphingomonadaceae</taxon>
        <taxon>Novosphingobium</taxon>
    </lineage>
</organism>
<dbReference type="EMBL" id="JADQDC010000002">
    <property type="protein sequence ID" value="MBF9150245.1"/>
    <property type="molecule type" value="Genomic_DNA"/>
</dbReference>
<accession>A0ABS0HDZ6</accession>
<evidence type="ECO:0008006" key="5">
    <source>
        <dbReference type="Google" id="ProtNLM"/>
    </source>
</evidence>
<protein>
    <recommendedName>
        <fullName evidence="5">Peptidase inhibitor I78 family protein</fullName>
    </recommendedName>
</protein>
<gene>
    <name evidence="3" type="ORF">I2488_04455</name>
</gene>
<evidence type="ECO:0000313" key="3">
    <source>
        <dbReference type="EMBL" id="MBF9150245.1"/>
    </source>
</evidence>
<reference evidence="3 4" key="1">
    <citation type="submission" date="2020-11" db="EMBL/GenBank/DDBJ databases">
        <title>The genome sequence of Novosphingobium sp. 1Y9A.</title>
        <authorList>
            <person name="Liu Y."/>
        </authorList>
    </citation>
    <scope>NUCLEOTIDE SEQUENCE [LARGE SCALE GENOMIC DNA]</scope>
    <source>
        <strain evidence="3 4">1Y9A</strain>
    </source>
</reference>
<feature type="region of interest" description="Disordered" evidence="1">
    <location>
        <begin position="30"/>
        <end position="53"/>
    </location>
</feature>
<evidence type="ECO:0000313" key="4">
    <source>
        <dbReference type="Proteomes" id="UP000600799"/>
    </source>
</evidence>
<proteinExistence type="predicted"/>
<feature type="signal peptide" evidence="2">
    <location>
        <begin position="1"/>
        <end position="27"/>
    </location>
</feature>
<evidence type="ECO:0000256" key="1">
    <source>
        <dbReference type="SAM" id="MobiDB-lite"/>
    </source>
</evidence>
<keyword evidence="2" id="KW-0732">Signal</keyword>
<dbReference type="InterPro" id="IPR021719">
    <property type="entry name" value="Prot_inh_I78"/>
</dbReference>